<feature type="transmembrane region" description="Helical" evidence="1">
    <location>
        <begin position="30"/>
        <end position="50"/>
    </location>
</feature>
<accession>N9VBH3</accession>
<dbReference type="NCBIfam" id="NF045937">
    <property type="entry name" value="MSC_0624_12TM"/>
    <property type="match status" value="1"/>
</dbReference>
<dbReference type="Proteomes" id="UP000013220">
    <property type="component" value="Unassembled WGS sequence"/>
</dbReference>
<evidence type="ECO:0008006" key="4">
    <source>
        <dbReference type="Google" id="ProtNLM"/>
    </source>
</evidence>
<feature type="transmembrane region" description="Helical" evidence="1">
    <location>
        <begin position="346"/>
        <end position="364"/>
    </location>
</feature>
<feature type="transmembrane region" description="Helical" evidence="1">
    <location>
        <begin position="76"/>
        <end position="95"/>
    </location>
</feature>
<reference evidence="2 3" key="1">
    <citation type="journal article" date="2013" name="Genome Announc.">
        <title>Draft Genome Sequences of Mycoplasma alkalescens, Mycoplasma arginini, and Mycoplasma bovigenitalium, Three Species with Equivocal Pathogenic Status for Cattle.</title>
        <authorList>
            <person name="Manso-Silvan L."/>
            <person name="Tardy F."/>
            <person name="Baranowski E."/>
            <person name="Barre A."/>
            <person name="Blanchard A."/>
            <person name="Breton M."/>
            <person name="Couture C."/>
            <person name="Citti C."/>
            <person name="Dordet-Frisoni E."/>
            <person name="Dupuy V."/>
            <person name="Gaurivaud P."/>
            <person name="Jacob D."/>
            <person name="Lemaitre C."/>
            <person name="Nikolski M."/>
            <person name="Nouvel L.X."/>
            <person name="Poumarat F."/>
            <person name="Thebault P."/>
            <person name="Theil S."/>
            <person name="Thiaucourt F."/>
            <person name="Sirand-Pugnet P."/>
        </authorList>
    </citation>
    <scope>NUCLEOTIDE SEQUENCE [LARGE SCALE GENOMIC DNA]</scope>
    <source>
        <strain evidence="2 3">51080</strain>
    </source>
</reference>
<evidence type="ECO:0000313" key="2">
    <source>
        <dbReference type="EMBL" id="ENY69043.1"/>
    </source>
</evidence>
<sequence length="484" mass="56107">MTKVELENKKIYDDYETLVSKQKRNWISRVYQLIAGIWIFIAGITLLFLAKKAILINDKVPIELFFNFTAEQYKEVNFVVLLRIAILSILFVYPISKIFTDLLINKEKIEFYLPWFIWYLLSSITAFVLFLTFRSIDGKQVVYLLYSFIPLYVFDLTYAIFAYYIKRKSSPLTSGTITSLVITQVSRALLVSAILAIFFIWTNSSTKEAQLFLHFNSFSDWFRELFKVKKATNLTIVIALFIGASLLLFFSYWETINIISNNNLNREYLKNKLWFSLILLASIAIWIIHIFTIKINKNSYFDEKVAYSPNYLYLLFIIVPMVALVIYLTINLVAIFRTKNTLTNSIIFASLLTLIWISFMVLTFNNDNNAINLGVLFITVITSILLLAIYLKNNATIYRFSLIFLNLIILISIIIMSILGFERMMQASKNYAFSYLNSDLNLVQIFAVVQSVLSIAILVGASIKLIIVLHKLNKTQTKRSVEYE</sequence>
<feature type="transmembrane region" description="Helical" evidence="1">
    <location>
        <begin position="177"/>
        <end position="201"/>
    </location>
</feature>
<dbReference type="eggNOG" id="ENOG5033PXC">
    <property type="taxonomic scope" value="Bacteria"/>
</dbReference>
<feature type="transmembrane region" description="Helical" evidence="1">
    <location>
        <begin position="273"/>
        <end position="291"/>
    </location>
</feature>
<dbReference type="PATRIC" id="fig|1188235.3.peg.572"/>
<evidence type="ECO:0000256" key="1">
    <source>
        <dbReference type="SAM" id="Phobius"/>
    </source>
</evidence>
<feature type="transmembrane region" description="Helical" evidence="1">
    <location>
        <begin position="441"/>
        <end position="469"/>
    </location>
</feature>
<keyword evidence="3" id="KW-1185">Reference proteome</keyword>
<name>N9VBH3_9BACT</name>
<organism evidence="2 3">
    <name type="scientific">Mycoplasmopsis bovigenitalium 51080</name>
    <dbReference type="NCBI Taxonomy" id="1188235"/>
    <lineage>
        <taxon>Bacteria</taxon>
        <taxon>Bacillati</taxon>
        <taxon>Mycoplasmatota</taxon>
        <taxon>Mycoplasmoidales</taxon>
        <taxon>Metamycoplasmataceae</taxon>
        <taxon>Mycoplasmopsis</taxon>
    </lineage>
</organism>
<keyword evidence="1" id="KW-1133">Transmembrane helix</keyword>
<dbReference type="STRING" id="1188235.MBVG_5610"/>
<gene>
    <name evidence="2" type="ORF">MBVG_5610</name>
</gene>
<dbReference type="OrthoDB" id="401427at2"/>
<proteinExistence type="predicted"/>
<keyword evidence="1" id="KW-0472">Membrane</keyword>
<dbReference type="AlphaFoldDB" id="N9VBH3"/>
<feature type="transmembrane region" description="Helical" evidence="1">
    <location>
        <begin position="311"/>
        <end position="334"/>
    </location>
</feature>
<protein>
    <recommendedName>
        <fullName evidence="4">Transmembrane protein</fullName>
    </recommendedName>
</protein>
<feature type="transmembrane region" description="Helical" evidence="1">
    <location>
        <begin position="370"/>
        <end position="391"/>
    </location>
</feature>
<keyword evidence="1" id="KW-0812">Transmembrane</keyword>
<feature type="transmembrane region" description="Helical" evidence="1">
    <location>
        <begin position="116"/>
        <end position="136"/>
    </location>
</feature>
<feature type="transmembrane region" description="Helical" evidence="1">
    <location>
        <begin position="142"/>
        <end position="165"/>
    </location>
</feature>
<evidence type="ECO:0000313" key="3">
    <source>
        <dbReference type="Proteomes" id="UP000013220"/>
    </source>
</evidence>
<comment type="caution">
    <text evidence="2">The sequence shown here is derived from an EMBL/GenBank/DDBJ whole genome shotgun (WGS) entry which is preliminary data.</text>
</comment>
<dbReference type="RefSeq" id="WP_004421372.1">
    <property type="nucleotide sequence ID" value="NZ_AORH01000033.1"/>
</dbReference>
<feature type="transmembrane region" description="Helical" evidence="1">
    <location>
        <begin position="231"/>
        <end position="253"/>
    </location>
</feature>
<feature type="transmembrane region" description="Helical" evidence="1">
    <location>
        <begin position="403"/>
        <end position="421"/>
    </location>
</feature>
<dbReference type="EMBL" id="AORH01000033">
    <property type="protein sequence ID" value="ENY69043.1"/>
    <property type="molecule type" value="Genomic_DNA"/>
</dbReference>